<sequence>MVLLPPELRSYDGHPLAELAARVMADLAKVGVVVHVIDGSDDDSHVNGGVTLSLEGPASAGVSLAWHVPNEVRLSTTEKREKEEVFGAAATLTSAVISILTNFGHRVRTKFNDPGYPYPYIYVLPADSSS</sequence>
<organism evidence="1">
    <name type="scientific">Streptomyces althioticus</name>
    <dbReference type="NCBI Taxonomy" id="83380"/>
    <lineage>
        <taxon>Bacteria</taxon>
        <taxon>Bacillati</taxon>
        <taxon>Actinomycetota</taxon>
        <taxon>Actinomycetes</taxon>
        <taxon>Kitasatosporales</taxon>
        <taxon>Streptomycetaceae</taxon>
        <taxon>Streptomyces</taxon>
        <taxon>Streptomyces althioticus group</taxon>
    </lineage>
</organism>
<keyword evidence="1" id="KW-0614">Plasmid</keyword>
<gene>
    <name evidence="1" type="ORF">OIE82_35055</name>
</gene>
<protein>
    <submittedName>
        <fullName evidence="1">Uncharacterized protein</fullName>
    </submittedName>
</protein>
<reference evidence="1" key="1">
    <citation type="submission" date="2022-10" db="EMBL/GenBank/DDBJ databases">
        <title>The complete genomes of actinobacterial strains from the NBC collection.</title>
        <authorList>
            <person name="Joergensen T.S."/>
            <person name="Alvarez Arevalo M."/>
            <person name="Sterndorff E.B."/>
            <person name="Faurdal D."/>
            <person name="Vuksanovic O."/>
            <person name="Mourched A.-S."/>
            <person name="Charusanti P."/>
            <person name="Shaw S."/>
            <person name="Blin K."/>
            <person name="Weber T."/>
        </authorList>
    </citation>
    <scope>NUCLEOTIDE SEQUENCE [LARGE SCALE GENOMIC DNA]</scope>
    <source>
        <strain evidence="1">NBC 01686</strain>
        <plasmid evidence="1">unnamed1</plasmid>
    </source>
</reference>
<accession>A0ABZ1YFX4</accession>
<dbReference type="RefSeq" id="WP_266477944.1">
    <property type="nucleotide sequence ID" value="NZ_CP109208.1"/>
</dbReference>
<geneLocation type="plasmid" evidence="1">
    <name>unnamed1</name>
</geneLocation>
<dbReference type="EMBL" id="CP109208">
    <property type="protein sequence ID" value="WUU58399.1"/>
    <property type="molecule type" value="Genomic_DNA"/>
</dbReference>
<proteinExistence type="predicted"/>
<evidence type="ECO:0000313" key="1">
    <source>
        <dbReference type="EMBL" id="WUU58399.1"/>
    </source>
</evidence>
<name>A0ABZ1YFX4_9ACTN</name>